<dbReference type="EMBL" id="JACAGB010000012">
    <property type="protein sequence ID" value="KAF6331908.1"/>
    <property type="molecule type" value="Genomic_DNA"/>
</dbReference>
<comment type="caution">
    <text evidence="2">The sequence shown here is derived from an EMBL/GenBank/DDBJ whole genome shotgun (WGS) entry which is preliminary data.</text>
</comment>
<protein>
    <submittedName>
        <fullName evidence="2">Uncharacterized protein</fullName>
    </submittedName>
</protein>
<feature type="region of interest" description="Disordered" evidence="1">
    <location>
        <begin position="143"/>
        <end position="164"/>
    </location>
</feature>
<evidence type="ECO:0000313" key="3">
    <source>
        <dbReference type="Proteomes" id="UP000558488"/>
    </source>
</evidence>
<dbReference type="Proteomes" id="UP000558488">
    <property type="component" value="Unassembled WGS sequence"/>
</dbReference>
<reference evidence="2 3" key="1">
    <citation type="journal article" date="2020" name="Nature">
        <title>Six reference-quality genomes reveal evolution of bat adaptations.</title>
        <authorList>
            <person name="Jebb D."/>
            <person name="Huang Z."/>
            <person name="Pippel M."/>
            <person name="Hughes G.M."/>
            <person name="Lavrichenko K."/>
            <person name="Devanna P."/>
            <person name="Winkler S."/>
            <person name="Jermiin L.S."/>
            <person name="Skirmuntt E.C."/>
            <person name="Katzourakis A."/>
            <person name="Burkitt-Gray L."/>
            <person name="Ray D.A."/>
            <person name="Sullivan K.A.M."/>
            <person name="Roscito J.G."/>
            <person name="Kirilenko B.M."/>
            <person name="Davalos L.M."/>
            <person name="Corthals A.P."/>
            <person name="Power M.L."/>
            <person name="Jones G."/>
            <person name="Ransome R.D."/>
            <person name="Dechmann D.K.N."/>
            <person name="Locatelli A.G."/>
            <person name="Puechmaille S.J."/>
            <person name="Fedrigo O."/>
            <person name="Jarvis E.D."/>
            <person name="Hiller M."/>
            <person name="Vernes S.C."/>
            <person name="Myers E.W."/>
            <person name="Teeling E.C."/>
        </authorList>
    </citation>
    <scope>NUCLEOTIDE SEQUENCE [LARGE SCALE GENOMIC DNA]</scope>
    <source>
        <strain evidence="2">MPipKuh1</strain>
        <tissue evidence="2">Flight muscle</tissue>
    </source>
</reference>
<evidence type="ECO:0000313" key="2">
    <source>
        <dbReference type="EMBL" id="KAF6331908.1"/>
    </source>
</evidence>
<accession>A0A7J7W3Y9</accession>
<proteinExistence type="predicted"/>
<sequence length="164" mass="18296">MRVGSWGDGGAGRLVPKHSLERTKATGRAERETARRPGGDKSRMRAQRREEEMQPGQGERYRPIPRKFLFTARSELTVPPPFPPLHRLQVTQLLTKVMEELSQEGLIPGHKRATGAEEVEDLQGIEGLSSGPFALSDWLPATSSQGKLKSVPSRRQDRTDFLSL</sequence>
<keyword evidence="3" id="KW-1185">Reference proteome</keyword>
<dbReference type="AlphaFoldDB" id="A0A7J7W3Y9"/>
<feature type="compositionally biased region" description="Basic and acidic residues" evidence="1">
    <location>
        <begin position="154"/>
        <end position="164"/>
    </location>
</feature>
<feature type="compositionally biased region" description="Gly residues" evidence="1">
    <location>
        <begin position="1"/>
        <end position="12"/>
    </location>
</feature>
<feature type="compositionally biased region" description="Basic and acidic residues" evidence="1">
    <location>
        <begin position="18"/>
        <end position="52"/>
    </location>
</feature>
<feature type="region of interest" description="Disordered" evidence="1">
    <location>
        <begin position="1"/>
        <end position="64"/>
    </location>
</feature>
<organism evidence="2 3">
    <name type="scientific">Pipistrellus kuhlii</name>
    <name type="common">Kuhl's pipistrelle</name>
    <dbReference type="NCBI Taxonomy" id="59472"/>
    <lineage>
        <taxon>Eukaryota</taxon>
        <taxon>Metazoa</taxon>
        <taxon>Chordata</taxon>
        <taxon>Craniata</taxon>
        <taxon>Vertebrata</taxon>
        <taxon>Euteleostomi</taxon>
        <taxon>Mammalia</taxon>
        <taxon>Eutheria</taxon>
        <taxon>Laurasiatheria</taxon>
        <taxon>Chiroptera</taxon>
        <taxon>Yangochiroptera</taxon>
        <taxon>Vespertilionidae</taxon>
        <taxon>Pipistrellus</taxon>
    </lineage>
</organism>
<gene>
    <name evidence="2" type="ORF">mPipKuh1_008211</name>
</gene>
<evidence type="ECO:0000256" key="1">
    <source>
        <dbReference type="SAM" id="MobiDB-lite"/>
    </source>
</evidence>
<name>A0A7J7W3Y9_PIPKU</name>